<evidence type="ECO:0000313" key="2">
    <source>
        <dbReference type="EMBL" id="ARD66031.1"/>
    </source>
</evidence>
<evidence type="ECO:0008006" key="4">
    <source>
        <dbReference type="Google" id="ProtNLM"/>
    </source>
</evidence>
<organism evidence="2 3">
    <name type="scientific">Eubacterium limosum</name>
    <dbReference type="NCBI Taxonomy" id="1736"/>
    <lineage>
        <taxon>Bacteria</taxon>
        <taxon>Bacillati</taxon>
        <taxon>Bacillota</taxon>
        <taxon>Clostridia</taxon>
        <taxon>Eubacteriales</taxon>
        <taxon>Eubacteriaceae</taxon>
        <taxon>Eubacterium</taxon>
    </lineage>
</organism>
<feature type="signal peptide" evidence="1">
    <location>
        <begin position="1"/>
        <end position="26"/>
    </location>
</feature>
<dbReference type="RefSeq" id="WP_038353592.1">
    <property type="nucleotide sequence ID" value="NZ_CP019962.1"/>
</dbReference>
<dbReference type="AlphaFoldDB" id="A0AAC9QUU5"/>
<accession>A0AAC9QUU5</accession>
<gene>
    <name evidence="2" type="ORF">B2M23_10990</name>
</gene>
<evidence type="ECO:0000313" key="3">
    <source>
        <dbReference type="Proteomes" id="UP000192391"/>
    </source>
</evidence>
<proteinExistence type="predicted"/>
<dbReference type="KEGG" id="elim:B2M23_10990"/>
<evidence type="ECO:0000256" key="1">
    <source>
        <dbReference type="SAM" id="SignalP"/>
    </source>
</evidence>
<dbReference type="EMBL" id="CP019962">
    <property type="protein sequence ID" value="ARD66031.1"/>
    <property type="molecule type" value="Genomic_DNA"/>
</dbReference>
<keyword evidence="1" id="KW-0732">Signal</keyword>
<feature type="chain" id="PRO_5041946749" description="Streptococcal pilin isopeptide linker domain-containing protein" evidence="1">
    <location>
        <begin position="27"/>
        <end position="216"/>
    </location>
</feature>
<reference evidence="3" key="1">
    <citation type="journal article" date="2017" name="Sci. Rep.">
        <title>Determination of the Genome and Primary Transcriptome of Syngas Fermenting Eubacterium limosum ATCC 8486.</title>
        <authorList>
            <person name="Song Y."/>
            <person name="Shin J."/>
            <person name="Jeong Y."/>
            <person name="Jin S."/>
            <person name="Lee J.K."/>
            <person name="Kim D.R."/>
            <person name="Kim S.C."/>
            <person name="Cho S."/>
            <person name="Cho B.K."/>
        </authorList>
    </citation>
    <scope>NUCLEOTIDE SEQUENCE [LARGE SCALE GENOMIC DNA]</scope>
    <source>
        <strain evidence="3">ATCC 8486</strain>
    </source>
</reference>
<protein>
    <recommendedName>
        <fullName evidence="4">Streptococcal pilin isopeptide linker domain-containing protein</fullName>
    </recommendedName>
</protein>
<dbReference type="Proteomes" id="UP000192391">
    <property type="component" value="Chromosome"/>
</dbReference>
<name>A0AAC9QUU5_EUBLI</name>
<sequence>MKKKKYRILSLLLALCLLLSAQPVFAGDGSDPIVTPTPIPTPAEYPSKADGSADGHAEVSVTLNASPSYTLVIPPYIKAGNNGMIYQYDEDGRTIPFEISIKNCKTFESGLYRIAVTVTGSGGKNNDEFLLEGDGGGGNMYQLAYSLYKEESAGSFTEVKPHGEFASFLHPFNEEESIAAGKVVLANPENLPVNSSMTLTGYLYFHAEVVNKGAIS</sequence>